<name>A0A1B0D3C6_PHLPP</name>
<dbReference type="EnsemblMetazoa" id="PPAI001849-RA">
    <property type="protein sequence ID" value="PPAI001849-PA"/>
    <property type="gene ID" value="PPAI001849"/>
</dbReference>
<dbReference type="AlphaFoldDB" id="A0A1B0D3C6"/>
<feature type="compositionally biased region" description="Basic residues" evidence="4">
    <location>
        <begin position="196"/>
        <end position="207"/>
    </location>
</feature>
<evidence type="ECO:0000256" key="4">
    <source>
        <dbReference type="SAM" id="MobiDB-lite"/>
    </source>
</evidence>
<dbReference type="PANTHER" id="PTHR31684">
    <property type="entry name" value="COILED-COIL DOMAIN-CONTAINING PROTEIN 43"/>
    <property type="match status" value="1"/>
</dbReference>
<reference evidence="6" key="1">
    <citation type="submission" date="2022-08" db="UniProtKB">
        <authorList>
            <consortium name="EnsemblMetazoa"/>
        </authorList>
    </citation>
    <scope>IDENTIFICATION</scope>
    <source>
        <strain evidence="6">Israel</strain>
    </source>
</reference>
<organism evidence="6 7">
    <name type="scientific">Phlebotomus papatasi</name>
    <name type="common">Sandfly</name>
    <dbReference type="NCBI Taxonomy" id="29031"/>
    <lineage>
        <taxon>Eukaryota</taxon>
        <taxon>Metazoa</taxon>
        <taxon>Ecdysozoa</taxon>
        <taxon>Arthropoda</taxon>
        <taxon>Hexapoda</taxon>
        <taxon>Insecta</taxon>
        <taxon>Pterygota</taxon>
        <taxon>Neoptera</taxon>
        <taxon>Endopterygota</taxon>
        <taxon>Diptera</taxon>
        <taxon>Nematocera</taxon>
        <taxon>Psychodoidea</taxon>
        <taxon>Psychodidae</taxon>
        <taxon>Phlebotomus</taxon>
        <taxon>Phlebotomus</taxon>
    </lineage>
</organism>
<evidence type="ECO:0000256" key="3">
    <source>
        <dbReference type="ARBA" id="ARBA00023054"/>
    </source>
</evidence>
<dbReference type="InterPro" id="IPR037666">
    <property type="entry name" value="CCDC43"/>
</dbReference>
<dbReference type="VEuPathDB" id="VectorBase:PPAI001849"/>
<proteinExistence type="inferred from homology"/>
<evidence type="ECO:0000259" key="5">
    <source>
        <dbReference type="Pfam" id="PF26091"/>
    </source>
</evidence>
<dbReference type="VEuPathDB" id="VectorBase:PPAPM1_006055"/>
<evidence type="ECO:0000313" key="7">
    <source>
        <dbReference type="Proteomes" id="UP000092462"/>
    </source>
</evidence>
<dbReference type="GeneID" id="129806559"/>
<dbReference type="PANTHER" id="PTHR31684:SF2">
    <property type="entry name" value="COILED-COIL DOMAIN-CONTAINING PROTEIN 43"/>
    <property type="match status" value="1"/>
</dbReference>
<feature type="region of interest" description="Disordered" evidence="4">
    <location>
        <begin position="124"/>
        <end position="207"/>
    </location>
</feature>
<keyword evidence="7" id="KW-1185">Reference proteome</keyword>
<evidence type="ECO:0000313" key="6">
    <source>
        <dbReference type="EnsemblMetazoa" id="PPAI001849-PA"/>
    </source>
</evidence>
<sequence>MADTEETFDFWLKRKLRQINTDESIYGPYIVGILDGDGEEQVEEKIGAIEELLSGIIDSDVKATAEEIVNKWTSLNAEPPPKKNDVEDVDTRLARLLESNVVTSTVQRRQTSEESQIRSKILAQYSQVPLSDEEDDDRGASASNGDAELGRNTNVEAVQQMMRERREQAKLESQRKKEKDKEDLKKQKQLREEKKEKRKSVKQERRR</sequence>
<dbReference type="Pfam" id="PF26091">
    <property type="entry name" value="PWI_CCDC43"/>
    <property type="match status" value="1"/>
</dbReference>
<keyword evidence="3" id="KW-0175">Coiled coil</keyword>
<protein>
    <recommendedName>
        <fullName evidence="2">Coiled-coil domain-containing protein 43</fullName>
    </recommendedName>
</protein>
<evidence type="ECO:0000256" key="2">
    <source>
        <dbReference type="ARBA" id="ARBA00016648"/>
    </source>
</evidence>
<dbReference type="InterPro" id="IPR058771">
    <property type="entry name" value="PWI_CCDC43"/>
</dbReference>
<accession>A0A1B0D3C6</accession>
<feature type="domain" description="CCDC43 PWI-like" evidence="5">
    <location>
        <begin position="4"/>
        <end position="76"/>
    </location>
</feature>
<evidence type="ECO:0000256" key="1">
    <source>
        <dbReference type="ARBA" id="ARBA00005305"/>
    </source>
</evidence>
<comment type="similarity">
    <text evidence="1">Belongs to the CCDC43 family.</text>
</comment>
<dbReference type="RefSeq" id="XP_055711213.1">
    <property type="nucleotide sequence ID" value="XM_055855238.1"/>
</dbReference>
<feature type="compositionally biased region" description="Basic and acidic residues" evidence="4">
    <location>
        <begin position="162"/>
        <end position="195"/>
    </location>
</feature>
<dbReference type="EMBL" id="AJVK01023429">
    <property type="status" value="NOT_ANNOTATED_CDS"/>
    <property type="molecule type" value="Genomic_DNA"/>
</dbReference>
<dbReference type="Proteomes" id="UP000092462">
    <property type="component" value="Unassembled WGS sequence"/>
</dbReference>